<dbReference type="InterPro" id="IPR002182">
    <property type="entry name" value="NB-ARC"/>
</dbReference>
<evidence type="ECO:0000256" key="3">
    <source>
        <dbReference type="ARBA" id="ARBA00022737"/>
    </source>
</evidence>
<keyword evidence="3" id="KW-0677">Repeat</keyword>
<dbReference type="Pfam" id="PF23598">
    <property type="entry name" value="LRR_14"/>
    <property type="match status" value="1"/>
</dbReference>
<evidence type="ECO:0000256" key="1">
    <source>
        <dbReference type="ARBA" id="ARBA00008894"/>
    </source>
</evidence>
<dbReference type="PRINTS" id="PR00364">
    <property type="entry name" value="DISEASERSIST"/>
</dbReference>
<dbReference type="InterPro" id="IPR041118">
    <property type="entry name" value="Rx_N"/>
</dbReference>
<dbReference type="InterPro" id="IPR055414">
    <property type="entry name" value="LRR_R13L4/SHOC2-like"/>
</dbReference>
<dbReference type="InterPro" id="IPR027417">
    <property type="entry name" value="P-loop_NTPase"/>
</dbReference>
<organism evidence="11 12">
    <name type="scientific">Rehmannia glutinosa</name>
    <name type="common">Chinese foxglove</name>
    <dbReference type="NCBI Taxonomy" id="99300"/>
    <lineage>
        <taxon>Eukaryota</taxon>
        <taxon>Viridiplantae</taxon>
        <taxon>Streptophyta</taxon>
        <taxon>Embryophyta</taxon>
        <taxon>Tracheophyta</taxon>
        <taxon>Spermatophyta</taxon>
        <taxon>Magnoliopsida</taxon>
        <taxon>eudicotyledons</taxon>
        <taxon>Gunneridae</taxon>
        <taxon>Pentapetalae</taxon>
        <taxon>asterids</taxon>
        <taxon>lamiids</taxon>
        <taxon>Lamiales</taxon>
        <taxon>Orobanchaceae</taxon>
        <taxon>Rehmannieae</taxon>
        <taxon>Rehmannia</taxon>
    </lineage>
</organism>
<comment type="similarity">
    <text evidence="1">Belongs to the disease resistance NB-LRR family.</text>
</comment>
<feature type="domain" description="Disease resistance R13L4/SHOC-2-like LRR" evidence="10">
    <location>
        <begin position="517"/>
        <end position="799"/>
    </location>
</feature>
<name>A0ABR0XUR0_REHGL</name>
<dbReference type="SUPFAM" id="SSF52540">
    <property type="entry name" value="P-loop containing nucleoside triphosphate hydrolases"/>
    <property type="match status" value="1"/>
</dbReference>
<gene>
    <name evidence="11" type="ORF">DH2020_002760</name>
</gene>
<dbReference type="Pfam" id="PF00931">
    <property type="entry name" value="NB-ARC"/>
    <property type="match status" value="1"/>
</dbReference>
<feature type="domain" description="NB-ARC" evidence="8">
    <location>
        <begin position="174"/>
        <end position="340"/>
    </location>
</feature>
<dbReference type="CDD" id="cd14798">
    <property type="entry name" value="RX-CC_like"/>
    <property type="match status" value="1"/>
</dbReference>
<dbReference type="Proteomes" id="UP001318860">
    <property type="component" value="Unassembled WGS sequence"/>
</dbReference>
<feature type="coiled-coil region" evidence="7">
    <location>
        <begin position="10"/>
        <end position="37"/>
    </location>
</feature>
<dbReference type="InterPro" id="IPR032675">
    <property type="entry name" value="LRR_dom_sf"/>
</dbReference>
<dbReference type="Gene3D" id="3.40.50.300">
    <property type="entry name" value="P-loop containing nucleotide triphosphate hydrolases"/>
    <property type="match status" value="1"/>
</dbReference>
<evidence type="ECO:0000256" key="6">
    <source>
        <dbReference type="ARBA" id="ARBA00022840"/>
    </source>
</evidence>
<dbReference type="SUPFAM" id="SSF52058">
    <property type="entry name" value="L domain-like"/>
    <property type="match status" value="1"/>
</dbReference>
<evidence type="ECO:0000313" key="12">
    <source>
        <dbReference type="Proteomes" id="UP001318860"/>
    </source>
</evidence>
<sequence>MAECAVVFVLDKLTILLEEKVNLIKDVKKEIEYVRDELERMTAFLRVADAAEDSDPELKVWVKQVRDVAYETEDIIDEFMLQLRSKNGCCGPVGCCGFLDRLIFSVRNLKTHYEIASEIQSIKSRMTDIAVGHRRYRYKFSVPNQGSSLSGDGSSRAGIDRRGDALLLEEGELGDSRLKVVAVAGMGGLGKTTLVKKVYDDSVVKKHFHNHAWITVSQSFNLEEVLKDTIHQLFDQMKMPVPQEMSTMNGNRLKAIVKDFLRQRRYLLVFDDVWSIQAWEAIKYTLPNEDQGSRVALTTRLMDVASSCSVETDGYVYQLNPLSEEESWILFCQKAFQRDSCPEHLTDICKNILRRCEGLPLAIVAISGVLSTKKETNIDEWKMLNYGLGSELEANDQLEMDSQGFVRKKRRQNCGTSCTRLPQRAHQQKLASSVKTNDDGSVKISCIHDFYREIILSKSRDQDFVTITTERNKVWSKRVRRLSVHGSLENREIERYSTRLSSLVLFGVKDSHSVSSILQLLKSSKMLKVLDLTGLPLEKFPEKLEMLDLKGTYITELPVGILKLQYLRQLLVYRHVPGSYTPYYYVNGFKALKGIGSLKSLQKLCFIEVYPGSSVLQEIATLTELKRICITKLRNEDSVVLCSAIENLGKLYSLGLGAMEGEILNLQHLSSPPPFLQRLYLGGQLSKFPHWIQSLRSLVKIYMRWSGLSDDPLEYLQDLPNLVHIEFLEAYIGEKLCFKAGKFQKLKLLGLDKLEALKLVIIEEGATPLLDKLIIQRCKLLESVPVGIERLTNLKVVEFFDMPDEFIFPLSLEKSGDEYWKIAHIPEVYHTYWRNGCWEVYTLEDVQANDKSGKPGAAIVKTQDQRNCMPDEFIRHSPGKIRDEYWKVACIPEVYHTYWKSGCWEVYTLEDLQANDESGKPGNVVVKTQEQGKWL</sequence>
<keyword evidence="6" id="KW-0067">ATP-binding</keyword>
<dbReference type="InterPro" id="IPR038005">
    <property type="entry name" value="RX-like_CC"/>
</dbReference>
<dbReference type="Pfam" id="PF18052">
    <property type="entry name" value="Rx_N"/>
    <property type="match status" value="1"/>
</dbReference>
<dbReference type="EMBL" id="JABTTQ020000002">
    <property type="protein sequence ID" value="KAK6162919.1"/>
    <property type="molecule type" value="Genomic_DNA"/>
</dbReference>
<evidence type="ECO:0000259" key="9">
    <source>
        <dbReference type="Pfam" id="PF18052"/>
    </source>
</evidence>
<evidence type="ECO:0000256" key="7">
    <source>
        <dbReference type="SAM" id="Coils"/>
    </source>
</evidence>
<keyword evidence="12" id="KW-1185">Reference proteome</keyword>
<dbReference type="Gene3D" id="3.80.10.10">
    <property type="entry name" value="Ribonuclease Inhibitor"/>
    <property type="match status" value="1"/>
</dbReference>
<keyword evidence="5" id="KW-0611">Plant defense</keyword>
<dbReference type="Gene3D" id="1.10.8.430">
    <property type="entry name" value="Helical domain of apoptotic protease-activating factors"/>
    <property type="match status" value="1"/>
</dbReference>
<keyword evidence="7" id="KW-0175">Coiled coil</keyword>
<evidence type="ECO:0000256" key="4">
    <source>
        <dbReference type="ARBA" id="ARBA00022741"/>
    </source>
</evidence>
<dbReference type="PANTHER" id="PTHR36766">
    <property type="entry name" value="PLANT BROAD-SPECTRUM MILDEW RESISTANCE PROTEIN RPW8"/>
    <property type="match status" value="1"/>
</dbReference>
<dbReference type="Gene3D" id="1.20.5.4130">
    <property type="match status" value="1"/>
</dbReference>
<accession>A0ABR0XUR0</accession>
<evidence type="ECO:0008006" key="13">
    <source>
        <dbReference type="Google" id="ProtNLM"/>
    </source>
</evidence>
<reference evidence="11 12" key="1">
    <citation type="journal article" date="2021" name="Comput. Struct. Biotechnol. J.">
        <title>De novo genome assembly of the potent medicinal plant Rehmannia glutinosa using nanopore technology.</title>
        <authorList>
            <person name="Ma L."/>
            <person name="Dong C."/>
            <person name="Song C."/>
            <person name="Wang X."/>
            <person name="Zheng X."/>
            <person name="Niu Y."/>
            <person name="Chen S."/>
            <person name="Feng W."/>
        </authorList>
    </citation>
    <scope>NUCLEOTIDE SEQUENCE [LARGE SCALE GENOMIC DNA]</scope>
    <source>
        <strain evidence="11">DH-2019</strain>
    </source>
</reference>
<comment type="caution">
    <text evidence="11">The sequence shown here is derived from an EMBL/GenBank/DDBJ whole genome shotgun (WGS) entry which is preliminary data.</text>
</comment>
<feature type="domain" description="Disease resistance N-terminal" evidence="9">
    <location>
        <begin position="5"/>
        <end position="87"/>
    </location>
</feature>
<evidence type="ECO:0000256" key="5">
    <source>
        <dbReference type="ARBA" id="ARBA00022821"/>
    </source>
</evidence>
<keyword evidence="4" id="KW-0547">Nucleotide-binding</keyword>
<proteinExistence type="inferred from homology"/>
<protein>
    <recommendedName>
        <fullName evidence="13">NBS-LRR type disease resistance protein</fullName>
    </recommendedName>
</protein>
<evidence type="ECO:0000259" key="8">
    <source>
        <dbReference type="Pfam" id="PF00931"/>
    </source>
</evidence>
<evidence type="ECO:0000256" key="2">
    <source>
        <dbReference type="ARBA" id="ARBA00022614"/>
    </source>
</evidence>
<keyword evidence="2" id="KW-0433">Leucine-rich repeat</keyword>
<evidence type="ECO:0000259" key="10">
    <source>
        <dbReference type="Pfam" id="PF23598"/>
    </source>
</evidence>
<dbReference type="PANTHER" id="PTHR36766:SF63">
    <property type="entry name" value="NB-ARC DOMAIN-CONTAINING PROTEIN"/>
    <property type="match status" value="1"/>
</dbReference>
<dbReference type="InterPro" id="IPR042197">
    <property type="entry name" value="Apaf_helical"/>
</dbReference>
<evidence type="ECO:0000313" key="11">
    <source>
        <dbReference type="EMBL" id="KAK6162919.1"/>
    </source>
</evidence>